<gene>
    <name evidence="2" type="ORF">OBRU01_02957</name>
</gene>
<keyword evidence="2" id="KW-0808">Transferase</keyword>
<evidence type="ECO:0000313" key="3">
    <source>
        <dbReference type="Proteomes" id="UP000037510"/>
    </source>
</evidence>
<protein>
    <submittedName>
        <fullName evidence="2">Histone acetyltransferase, ELP3 family protein</fullName>
    </submittedName>
</protein>
<feature type="region of interest" description="Disordered" evidence="1">
    <location>
        <begin position="94"/>
        <end position="130"/>
    </location>
</feature>
<organism evidence="2 3">
    <name type="scientific">Operophtera brumata</name>
    <name type="common">Winter moth</name>
    <name type="synonym">Phalaena brumata</name>
    <dbReference type="NCBI Taxonomy" id="104452"/>
    <lineage>
        <taxon>Eukaryota</taxon>
        <taxon>Metazoa</taxon>
        <taxon>Ecdysozoa</taxon>
        <taxon>Arthropoda</taxon>
        <taxon>Hexapoda</taxon>
        <taxon>Insecta</taxon>
        <taxon>Pterygota</taxon>
        <taxon>Neoptera</taxon>
        <taxon>Endopterygota</taxon>
        <taxon>Lepidoptera</taxon>
        <taxon>Glossata</taxon>
        <taxon>Ditrysia</taxon>
        <taxon>Geometroidea</taxon>
        <taxon>Geometridae</taxon>
        <taxon>Larentiinae</taxon>
        <taxon>Operophtera</taxon>
    </lineage>
</organism>
<dbReference type="EMBL" id="JTDY01000238">
    <property type="protein sequence ID" value="KOB78116.1"/>
    <property type="molecule type" value="Genomic_DNA"/>
</dbReference>
<dbReference type="OrthoDB" id="7437760at2759"/>
<evidence type="ECO:0000256" key="1">
    <source>
        <dbReference type="SAM" id="MobiDB-lite"/>
    </source>
</evidence>
<sequence length="130" mass="14341">MTSVKPSRPLKTIIAQCPRRSRVGRTRTLMEDGRCATCEALGRRSLSTKLLQVATTQAHMRTCSHTSSPERSHDGDLATRALAAKRRKSIAGFKLNFSTEAQPVEPPAKLTAPGERQSRSHAARRNTWCS</sequence>
<name>A0A0L7LSE7_OPEBR</name>
<evidence type="ECO:0000313" key="2">
    <source>
        <dbReference type="EMBL" id="KOB78116.1"/>
    </source>
</evidence>
<keyword evidence="3" id="KW-1185">Reference proteome</keyword>
<comment type="caution">
    <text evidence="2">The sequence shown here is derived from an EMBL/GenBank/DDBJ whole genome shotgun (WGS) entry which is preliminary data.</text>
</comment>
<dbReference type="AlphaFoldDB" id="A0A0L7LSE7"/>
<dbReference type="GO" id="GO:0016740">
    <property type="term" value="F:transferase activity"/>
    <property type="evidence" value="ECO:0007669"/>
    <property type="project" value="UniProtKB-KW"/>
</dbReference>
<reference evidence="2 3" key="1">
    <citation type="journal article" date="2015" name="Genome Biol. Evol.">
        <title>The genome of winter moth (Operophtera brumata) provides a genomic perspective on sexual dimorphism and phenology.</title>
        <authorList>
            <person name="Derks M.F."/>
            <person name="Smit S."/>
            <person name="Salis L."/>
            <person name="Schijlen E."/>
            <person name="Bossers A."/>
            <person name="Mateman C."/>
            <person name="Pijl A.S."/>
            <person name="de Ridder D."/>
            <person name="Groenen M.A."/>
            <person name="Visser M.E."/>
            <person name="Megens H.J."/>
        </authorList>
    </citation>
    <scope>NUCLEOTIDE SEQUENCE [LARGE SCALE GENOMIC DNA]</scope>
    <source>
        <strain evidence="2">WM2013NL</strain>
        <tissue evidence="2">Head and thorax</tissue>
    </source>
</reference>
<accession>A0A0L7LSE7</accession>
<dbReference type="Proteomes" id="UP000037510">
    <property type="component" value="Unassembled WGS sequence"/>
</dbReference>
<proteinExistence type="predicted"/>